<organism evidence="2 3">
    <name type="scientific">Athelia psychrophila</name>
    <dbReference type="NCBI Taxonomy" id="1759441"/>
    <lineage>
        <taxon>Eukaryota</taxon>
        <taxon>Fungi</taxon>
        <taxon>Dikarya</taxon>
        <taxon>Basidiomycota</taxon>
        <taxon>Agaricomycotina</taxon>
        <taxon>Agaricomycetes</taxon>
        <taxon>Agaricomycetidae</taxon>
        <taxon>Atheliales</taxon>
        <taxon>Atheliaceae</taxon>
        <taxon>Athelia</taxon>
    </lineage>
</organism>
<feature type="region of interest" description="Disordered" evidence="1">
    <location>
        <begin position="225"/>
        <end position="245"/>
    </location>
</feature>
<feature type="compositionally biased region" description="Acidic residues" evidence="1">
    <location>
        <begin position="227"/>
        <end position="245"/>
    </location>
</feature>
<keyword evidence="3" id="KW-1185">Reference proteome</keyword>
<dbReference type="EMBL" id="KV417539">
    <property type="protein sequence ID" value="KZP22473.1"/>
    <property type="molecule type" value="Genomic_DNA"/>
</dbReference>
<sequence length="365" mass="39767">MGKVTVYCGVRVLLISILLIPQRIPISPSSKLLLANCTLASVIFPAAHAPIPSVTTPIPPRSSVSRRTPMRNTAHKRGEADVDHADELGVGQAREDLWGGGSVWVIRRDAGKAKGDTGEANGVEAGKVNGVEEGNGRREDKTRRTHSKLLQPLLQGGPLEVKVAFPYTHWEMKMLTRVSLSKTAPLGMRERGDQNYEAGATAMTREVLAAHQRFSLSLAYSMGSTGDDTEIGEEDTDEVSESEEAGANEAMIRIRGRDIPSGDVNAAVTRGRVTPPTVLTADNRGVLVNTSFVLVVYFYLLLYDLQKAYGGLTGLKTANAIKASSSYRWALHRRIRNIRYKNTDCAQVLMISLDLTGPPSRQVQY</sequence>
<dbReference type="Proteomes" id="UP000076532">
    <property type="component" value="Unassembled WGS sequence"/>
</dbReference>
<evidence type="ECO:0000256" key="1">
    <source>
        <dbReference type="SAM" id="MobiDB-lite"/>
    </source>
</evidence>
<protein>
    <submittedName>
        <fullName evidence="2">Uncharacterized protein</fullName>
    </submittedName>
</protein>
<reference evidence="2 3" key="1">
    <citation type="journal article" date="2016" name="Mol. Biol. Evol.">
        <title>Comparative Genomics of Early-Diverging Mushroom-Forming Fungi Provides Insights into the Origins of Lignocellulose Decay Capabilities.</title>
        <authorList>
            <person name="Nagy L.G."/>
            <person name="Riley R."/>
            <person name="Tritt A."/>
            <person name="Adam C."/>
            <person name="Daum C."/>
            <person name="Floudas D."/>
            <person name="Sun H."/>
            <person name="Yadav J.S."/>
            <person name="Pangilinan J."/>
            <person name="Larsson K.H."/>
            <person name="Matsuura K."/>
            <person name="Barry K."/>
            <person name="Labutti K."/>
            <person name="Kuo R."/>
            <person name="Ohm R.A."/>
            <person name="Bhattacharya S.S."/>
            <person name="Shirouzu T."/>
            <person name="Yoshinaga Y."/>
            <person name="Martin F.M."/>
            <person name="Grigoriev I.V."/>
            <person name="Hibbett D.S."/>
        </authorList>
    </citation>
    <scope>NUCLEOTIDE SEQUENCE [LARGE SCALE GENOMIC DNA]</scope>
    <source>
        <strain evidence="2 3">CBS 109695</strain>
    </source>
</reference>
<dbReference type="AlphaFoldDB" id="A0A166L1E5"/>
<name>A0A166L1E5_9AGAM</name>
<gene>
    <name evidence="2" type="ORF">FIBSPDRAFT_890356</name>
</gene>
<feature type="region of interest" description="Disordered" evidence="1">
    <location>
        <begin position="55"/>
        <end position="80"/>
    </location>
</feature>
<evidence type="ECO:0000313" key="2">
    <source>
        <dbReference type="EMBL" id="KZP22473.1"/>
    </source>
</evidence>
<proteinExistence type="predicted"/>
<evidence type="ECO:0000313" key="3">
    <source>
        <dbReference type="Proteomes" id="UP000076532"/>
    </source>
</evidence>
<accession>A0A166L1E5</accession>